<accession>A0AAU7CNF8</accession>
<evidence type="ECO:0000313" key="6">
    <source>
        <dbReference type="EMBL" id="XBH06771.1"/>
    </source>
</evidence>
<dbReference type="AlphaFoldDB" id="A0AAU7CNF8"/>
<feature type="region of interest" description="Disordered" evidence="5">
    <location>
        <begin position="208"/>
        <end position="246"/>
    </location>
</feature>
<proteinExistence type="predicted"/>
<evidence type="ECO:0000256" key="1">
    <source>
        <dbReference type="ARBA" id="ARBA00004496"/>
    </source>
</evidence>
<reference evidence="6" key="1">
    <citation type="submission" date="2024-05" db="EMBL/GenBank/DDBJ databases">
        <title>Planctomycetes of the genus Singulisphaera possess chitinolytic capabilities.</title>
        <authorList>
            <person name="Ivanova A."/>
        </authorList>
    </citation>
    <scope>NUCLEOTIDE SEQUENCE</scope>
    <source>
        <strain evidence="6">Ch08T</strain>
    </source>
</reference>
<keyword evidence="4" id="KW-0802">TPR repeat</keyword>
<name>A0AAU7CNF8_9BACT</name>
<keyword evidence="3" id="KW-0677">Repeat</keyword>
<feature type="compositionally biased region" description="Basic and acidic residues" evidence="5">
    <location>
        <begin position="227"/>
        <end position="237"/>
    </location>
</feature>
<dbReference type="PANTHER" id="PTHR45783">
    <property type="entry name" value="KINESIN LIGHT CHAIN"/>
    <property type="match status" value="1"/>
</dbReference>
<dbReference type="EMBL" id="CP155447">
    <property type="protein sequence ID" value="XBH06771.1"/>
    <property type="molecule type" value="Genomic_DNA"/>
</dbReference>
<evidence type="ECO:0000256" key="3">
    <source>
        <dbReference type="ARBA" id="ARBA00022737"/>
    </source>
</evidence>
<dbReference type="GO" id="GO:0005737">
    <property type="term" value="C:cytoplasm"/>
    <property type="evidence" value="ECO:0007669"/>
    <property type="project" value="UniProtKB-SubCell"/>
</dbReference>
<dbReference type="PANTHER" id="PTHR45783:SF3">
    <property type="entry name" value="KINESIN LIGHT CHAIN"/>
    <property type="match status" value="1"/>
</dbReference>
<protein>
    <submittedName>
        <fullName evidence="6">Tetratricopeptide repeat protein</fullName>
    </submittedName>
</protein>
<dbReference type="GO" id="GO:0005871">
    <property type="term" value="C:kinesin complex"/>
    <property type="evidence" value="ECO:0007669"/>
    <property type="project" value="InterPro"/>
</dbReference>
<organism evidence="6">
    <name type="scientific">Singulisphaera sp. Ch08</name>
    <dbReference type="NCBI Taxonomy" id="3120278"/>
    <lineage>
        <taxon>Bacteria</taxon>
        <taxon>Pseudomonadati</taxon>
        <taxon>Planctomycetota</taxon>
        <taxon>Planctomycetia</taxon>
        <taxon>Isosphaerales</taxon>
        <taxon>Isosphaeraceae</taxon>
        <taxon>Singulisphaera</taxon>
    </lineage>
</organism>
<keyword evidence="2" id="KW-0963">Cytoplasm</keyword>
<evidence type="ECO:0000256" key="2">
    <source>
        <dbReference type="ARBA" id="ARBA00022490"/>
    </source>
</evidence>
<dbReference type="Pfam" id="PF13424">
    <property type="entry name" value="TPR_12"/>
    <property type="match status" value="1"/>
</dbReference>
<dbReference type="RefSeq" id="WP_406699619.1">
    <property type="nucleotide sequence ID" value="NZ_CP155447.1"/>
</dbReference>
<dbReference type="GO" id="GO:0019894">
    <property type="term" value="F:kinesin binding"/>
    <property type="evidence" value="ECO:0007669"/>
    <property type="project" value="TreeGrafter"/>
</dbReference>
<dbReference type="InterPro" id="IPR011990">
    <property type="entry name" value="TPR-like_helical_dom_sf"/>
</dbReference>
<sequence length="459" mass="49075">MSHATKATQAEIMRENEAVVSARQRLELQKQAVGEHHPDYATGLNQLAMLMIMHGDPDRSEPLLRQALEIRKEALGERHPDYATNLSSLAGLLWARGDLDGAEPLMRQALDIRWDVLGSNHPKTTSTLNSLEQLLRAKQDWDGAERLVADPSSASPPLAPVAEAVAAAPAVSASAPVDVPAEPPAVEPIAPPAPIESVFQEPPAMTAPVGTEETREETASPQAWEPSADRIEPRQAEPEPVVPRSEVGGVEARPREELVGRQETLAAQFARVGERLAQEAEDWKAGGAPPTPTLIEELDVCGREFEQLRSEVVRLADSLGAAVEPSSLTNLEEIANLLQTLSEAEGRQAQLGAIRAQALARLDRVLTLAAADGKELAPLAECQAKARAERAAIADAPVLELPDEATQLAEGDHPYHALLTLVEGDGLSDDLWASSLESVEAAFGKALSVAVARSKIVQL</sequence>
<evidence type="ECO:0000256" key="4">
    <source>
        <dbReference type="ARBA" id="ARBA00022803"/>
    </source>
</evidence>
<dbReference type="InterPro" id="IPR002151">
    <property type="entry name" value="Kinesin_light"/>
</dbReference>
<dbReference type="SUPFAM" id="SSF48452">
    <property type="entry name" value="TPR-like"/>
    <property type="match status" value="1"/>
</dbReference>
<comment type="subcellular location">
    <subcellularLocation>
        <location evidence="1">Cytoplasm</location>
    </subcellularLocation>
</comment>
<dbReference type="GO" id="GO:0007018">
    <property type="term" value="P:microtubule-based movement"/>
    <property type="evidence" value="ECO:0007669"/>
    <property type="project" value="TreeGrafter"/>
</dbReference>
<gene>
    <name evidence="6" type="ORF">V5E97_12230</name>
</gene>
<dbReference type="Gene3D" id="1.25.40.10">
    <property type="entry name" value="Tetratricopeptide repeat domain"/>
    <property type="match status" value="1"/>
</dbReference>
<evidence type="ECO:0000256" key="5">
    <source>
        <dbReference type="SAM" id="MobiDB-lite"/>
    </source>
</evidence>